<evidence type="ECO:0000313" key="3">
    <source>
        <dbReference type="EMBL" id="MFC4353402.1"/>
    </source>
</evidence>
<dbReference type="PROSITE" id="PS51318">
    <property type="entry name" value="TAT"/>
    <property type="match status" value="1"/>
</dbReference>
<dbReference type="SUPFAM" id="SSF51430">
    <property type="entry name" value="NAD(P)-linked oxidoreductase"/>
    <property type="match status" value="1"/>
</dbReference>
<name>A0ABV8UQ48_9PROT</name>
<evidence type="ECO:0000259" key="2">
    <source>
        <dbReference type="Pfam" id="PF00248"/>
    </source>
</evidence>
<proteinExistence type="predicted"/>
<feature type="region of interest" description="Disordered" evidence="1">
    <location>
        <begin position="1"/>
        <end position="22"/>
    </location>
</feature>
<dbReference type="Pfam" id="PF00248">
    <property type="entry name" value="Aldo_ket_red"/>
    <property type="match status" value="1"/>
</dbReference>
<reference evidence="4" key="1">
    <citation type="journal article" date="2019" name="Int. J. Syst. Evol. Microbiol.">
        <title>The Global Catalogue of Microorganisms (GCM) 10K type strain sequencing project: providing services to taxonomists for standard genome sequencing and annotation.</title>
        <authorList>
            <consortium name="The Broad Institute Genomics Platform"/>
            <consortium name="The Broad Institute Genome Sequencing Center for Infectious Disease"/>
            <person name="Wu L."/>
            <person name="Ma J."/>
        </authorList>
    </citation>
    <scope>NUCLEOTIDE SEQUENCE [LARGE SCALE GENOMIC DNA]</scope>
    <source>
        <strain evidence="4">CECT 8472</strain>
    </source>
</reference>
<organism evidence="3 4">
    <name type="scientific">Fodinicurvata halophila</name>
    <dbReference type="NCBI Taxonomy" id="1419723"/>
    <lineage>
        <taxon>Bacteria</taxon>
        <taxon>Pseudomonadati</taxon>
        <taxon>Pseudomonadota</taxon>
        <taxon>Alphaproteobacteria</taxon>
        <taxon>Rhodospirillales</taxon>
        <taxon>Rhodovibrionaceae</taxon>
        <taxon>Fodinicurvata</taxon>
    </lineage>
</organism>
<dbReference type="InterPro" id="IPR023210">
    <property type="entry name" value="NADP_OxRdtase_dom"/>
</dbReference>
<protein>
    <submittedName>
        <fullName evidence="3">Aldo/keto reductase</fullName>
    </submittedName>
</protein>
<sequence>MTDRPTDKAEQQKALRKGRTGEGALSRKDFLKLSAAGLAVTALGVGGADLPSAAASETAETMRTREIPASGESLPVIGLGTWQQFDVAEDAQKMEALTEVVRRLFDNGGSVIDSSPMYGAAEARVGEILTALDAHDESFLATKVWTRGRQDGIDQMRRSEILLEASTIDLMQVHNLVDLETHMATLRDWKAEGRIRYLGVTHYTTSALDQLADIIERDQPDFVQLAYSIGVPEAEERVLPLARDHGVAIMVNRPYEGGGTFRRVGERELPEWARAFCDSWGQFFLKYILAHPAVTCVIPGTSDPEHMDDNAAAGFGRLPDEEELSRMRRFWEEL</sequence>
<feature type="domain" description="NADP-dependent oxidoreductase" evidence="2">
    <location>
        <begin position="77"/>
        <end position="322"/>
    </location>
</feature>
<feature type="compositionally biased region" description="Basic and acidic residues" evidence="1">
    <location>
        <begin position="1"/>
        <end position="13"/>
    </location>
</feature>
<dbReference type="CDD" id="cd19095">
    <property type="entry name" value="AKR_PA4992-like"/>
    <property type="match status" value="1"/>
</dbReference>
<accession>A0ABV8UQ48</accession>
<evidence type="ECO:0000256" key="1">
    <source>
        <dbReference type="SAM" id="MobiDB-lite"/>
    </source>
</evidence>
<gene>
    <name evidence="3" type="ORF">ACFOW6_17810</name>
</gene>
<keyword evidence="4" id="KW-1185">Reference proteome</keyword>
<dbReference type="PANTHER" id="PTHR43312">
    <property type="entry name" value="D-THREO-ALDOSE 1-DEHYDROGENASE"/>
    <property type="match status" value="1"/>
</dbReference>
<dbReference type="InterPro" id="IPR036812">
    <property type="entry name" value="NAD(P)_OxRdtase_dom_sf"/>
</dbReference>
<evidence type="ECO:0000313" key="4">
    <source>
        <dbReference type="Proteomes" id="UP001595799"/>
    </source>
</evidence>
<dbReference type="Gene3D" id="3.20.20.100">
    <property type="entry name" value="NADP-dependent oxidoreductase domain"/>
    <property type="match status" value="1"/>
</dbReference>
<dbReference type="InterPro" id="IPR053135">
    <property type="entry name" value="AKR2_Oxidoreductase"/>
</dbReference>
<dbReference type="PANTHER" id="PTHR43312:SF1">
    <property type="entry name" value="NADP-DEPENDENT OXIDOREDUCTASE DOMAIN-CONTAINING PROTEIN"/>
    <property type="match status" value="1"/>
</dbReference>
<dbReference type="EMBL" id="JBHSCW010000015">
    <property type="protein sequence ID" value="MFC4353402.1"/>
    <property type="molecule type" value="Genomic_DNA"/>
</dbReference>
<dbReference type="InterPro" id="IPR006311">
    <property type="entry name" value="TAT_signal"/>
</dbReference>
<dbReference type="Proteomes" id="UP001595799">
    <property type="component" value="Unassembled WGS sequence"/>
</dbReference>
<dbReference type="RefSeq" id="WP_382423778.1">
    <property type="nucleotide sequence ID" value="NZ_JBHSCW010000015.1"/>
</dbReference>
<comment type="caution">
    <text evidence="3">The sequence shown here is derived from an EMBL/GenBank/DDBJ whole genome shotgun (WGS) entry which is preliminary data.</text>
</comment>